<comment type="caution">
    <text evidence="1">The sequence shown here is derived from an EMBL/GenBank/DDBJ whole genome shotgun (WGS) entry which is preliminary data.</text>
</comment>
<sequence length="93" mass="10328">MQAPFRCGRSVAAYGASRERPSNVCLARCEQTRGAIVLADDDATRHLEFDNERNVSSALGDFGITQIIIAHRPETITKAGRVVYIREINRPNL</sequence>
<accession>A0AA87QEW5</accession>
<dbReference type="Proteomes" id="UP000026941">
    <property type="component" value="Unassembled WGS sequence"/>
</dbReference>
<dbReference type="AlphaFoldDB" id="A0AA87QEW5"/>
<proteinExistence type="predicted"/>
<dbReference type="InterPro" id="IPR027417">
    <property type="entry name" value="P-loop_NTPase"/>
</dbReference>
<protein>
    <submittedName>
        <fullName evidence="1">Uncharacterized protein</fullName>
    </submittedName>
</protein>
<name>A0AA87QEW5_RHIRH</name>
<evidence type="ECO:0000313" key="1">
    <source>
        <dbReference type="EMBL" id="GAJ96874.1"/>
    </source>
</evidence>
<gene>
    <name evidence="1" type="ORF">RRH01S_26_00700</name>
</gene>
<evidence type="ECO:0000313" key="2">
    <source>
        <dbReference type="Proteomes" id="UP000026941"/>
    </source>
</evidence>
<organism evidence="1 2">
    <name type="scientific">Rhizobium rhizogenes NBRC 13257</name>
    <dbReference type="NCBI Taxonomy" id="1220581"/>
    <lineage>
        <taxon>Bacteria</taxon>
        <taxon>Pseudomonadati</taxon>
        <taxon>Pseudomonadota</taxon>
        <taxon>Alphaproteobacteria</taxon>
        <taxon>Hyphomicrobiales</taxon>
        <taxon>Rhizobiaceae</taxon>
        <taxon>Rhizobium/Agrobacterium group</taxon>
        <taxon>Rhizobium</taxon>
    </lineage>
</organism>
<dbReference type="SUPFAM" id="SSF52540">
    <property type="entry name" value="P-loop containing nucleoside triphosphate hydrolases"/>
    <property type="match status" value="1"/>
</dbReference>
<dbReference type="Gene3D" id="3.40.50.300">
    <property type="entry name" value="P-loop containing nucleotide triphosphate hydrolases"/>
    <property type="match status" value="1"/>
</dbReference>
<reference evidence="1 2" key="1">
    <citation type="submission" date="2014-05" db="EMBL/GenBank/DDBJ databases">
        <title>Whole genome shotgun sequence of Rhizobium rhizogenes NBRC 13257.</title>
        <authorList>
            <person name="Katano-Makiyama Y."/>
            <person name="Hosoyama A."/>
            <person name="Hashimoto M."/>
            <person name="Hosoyama Y."/>
            <person name="Noguchi M."/>
            <person name="Tsuchikane K."/>
            <person name="Kimura A."/>
            <person name="Ohji S."/>
            <person name="Ichikawa N."/>
            <person name="Yamazoe A."/>
            <person name="Fujita N."/>
        </authorList>
    </citation>
    <scope>NUCLEOTIDE SEQUENCE [LARGE SCALE GENOMIC DNA]</scope>
    <source>
        <strain evidence="1 2">NBRC 13257</strain>
    </source>
</reference>
<dbReference type="EMBL" id="BAYX01000026">
    <property type="protein sequence ID" value="GAJ96874.1"/>
    <property type="molecule type" value="Genomic_DNA"/>
</dbReference>